<comment type="caution">
    <text evidence="2">The sequence shown here is derived from an EMBL/GenBank/DDBJ whole genome shotgun (WGS) entry which is preliminary data.</text>
</comment>
<dbReference type="AlphaFoldDB" id="A0A6P2BYQ6"/>
<dbReference type="EMBL" id="RPFW01000003">
    <property type="protein sequence ID" value="TVZ04058.1"/>
    <property type="molecule type" value="Genomic_DNA"/>
</dbReference>
<dbReference type="InterPro" id="IPR013216">
    <property type="entry name" value="Methyltransf_11"/>
</dbReference>
<dbReference type="InterPro" id="IPR029063">
    <property type="entry name" value="SAM-dependent_MTases_sf"/>
</dbReference>
<reference evidence="2 3" key="1">
    <citation type="submission" date="2018-11" db="EMBL/GenBank/DDBJ databases">
        <title>Trebonia kvetii gen.nov., sp.nov., a novel acidophilic actinobacterium, and proposal of the new actinobacterial family Treboniaceae fam. nov.</title>
        <authorList>
            <person name="Rapoport D."/>
            <person name="Sagova-Mareckova M."/>
            <person name="Sedlacek I."/>
            <person name="Provaznik J."/>
            <person name="Kralova S."/>
            <person name="Pavlinic D."/>
            <person name="Benes V."/>
            <person name="Kopecky J."/>
        </authorList>
    </citation>
    <scope>NUCLEOTIDE SEQUENCE [LARGE SCALE GENOMIC DNA]</scope>
    <source>
        <strain evidence="2 3">15Tr583</strain>
    </source>
</reference>
<dbReference type="PANTHER" id="PTHR42912:SF93">
    <property type="entry name" value="N6-ADENOSINE-METHYLTRANSFERASE TMT1A"/>
    <property type="match status" value="1"/>
</dbReference>
<organism evidence="2 3">
    <name type="scientific">Trebonia kvetii</name>
    <dbReference type="NCBI Taxonomy" id="2480626"/>
    <lineage>
        <taxon>Bacteria</taxon>
        <taxon>Bacillati</taxon>
        <taxon>Actinomycetota</taxon>
        <taxon>Actinomycetes</taxon>
        <taxon>Streptosporangiales</taxon>
        <taxon>Treboniaceae</taxon>
        <taxon>Trebonia</taxon>
    </lineage>
</organism>
<keyword evidence="2" id="KW-0808">Transferase</keyword>
<evidence type="ECO:0000313" key="3">
    <source>
        <dbReference type="Proteomes" id="UP000460272"/>
    </source>
</evidence>
<keyword evidence="3" id="KW-1185">Reference proteome</keyword>
<dbReference type="CDD" id="cd02440">
    <property type="entry name" value="AdoMet_MTases"/>
    <property type="match status" value="1"/>
</dbReference>
<name>A0A6P2BYQ6_9ACTN</name>
<evidence type="ECO:0000313" key="2">
    <source>
        <dbReference type="EMBL" id="TVZ04058.1"/>
    </source>
</evidence>
<dbReference type="PANTHER" id="PTHR42912">
    <property type="entry name" value="METHYLTRANSFERASE"/>
    <property type="match status" value="1"/>
</dbReference>
<gene>
    <name evidence="2" type="ORF">EAS64_16705</name>
</gene>
<dbReference type="Gene3D" id="3.40.50.150">
    <property type="entry name" value="Vaccinia Virus protein VP39"/>
    <property type="match status" value="1"/>
</dbReference>
<dbReference type="GO" id="GO:0032259">
    <property type="term" value="P:methylation"/>
    <property type="evidence" value="ECO:0007669"/>
    <property type="project" value="UniProtKB-KW"/>
</dbReference>
<dbReference type="InterPro" id="IPR050508">
    <property type="entry name" value="Methyltransf_Superfamily"/>
</dbReference>
<sequence length="265" mass="28804">MPEVYTHGHHESVLRSHKWRTAANSAAYLLPHLAPDARILDVGCGPGTITADLADLVPQGRVTGIDSAAEIIAQAAAAAGGRQNLDFAAGDVYALDFPDASFDVVHAHQVLQHLSDPVRALREMHRVTRPGGLVAARDGDYAAMAWYPESPALDEWQAFYRAVARSNGGEPDAGRRLYAWARRADFTDIISSSSNWTFATQAERDWWGGLWADRSVKSAIAQAAKERGIATPEALERIAAGWHAWAADEDGWFLCPHGEILCRVG</sequence>
<evidence type="ECO:0000259" key="1">
    <source>
        <dbReference type="Pfam" id="PF08241"/>
    </source>
</evidence>
<dbReference type="OrthoDB" id="9795634at2"/>
<dbReference type="GO" id="GO:0008757">
    <property type="term" value="F:S-adenosylmethionine-dependent methyltransferase activity"/>
    <property type="evidence" value="ECO:0007669"/>
    <property type="project" value="InterPro"/>
</dbReference>
<feature type="domain" description="Methyltransferase type 11" evidence="1">
    <location>
        <begin position="40"/>
        <end position="135"/>
    </location>
</feature>
<protein>
    <submittedName>
        <fullName evidence="2">Methyltransferase domain-containing protein</fullName>
    </submittedName>
</protein>
<dbReference type="Proteomes" id="UP000460272">
    <property type="component" value="Unassembled WGS sequence"/>
</dbReference>
<dbReference type="SUPFAM" id="SSF53335">
    <property type="entry name" value="S-adenosyl-L-methionine-dependent methyltransferases"/>
    <property type="match status" value="1"/>
</dbReference>
<keyword evidence="2" id="KW-0489">Methyltransferase</keyword>
<accession>A0A6P2BYQ6</accession>
<proteinExistence type="predicted"/>
<dbReference type="RefSeq" id="WP_145853928.1">
    <property type="nucleotide sequence ID" value="NZ_RPFW01000003.1"/>
</dbReference>
<dbReference type="Pfam" id="PF08241">
    <property type="entry name" value="Methyltransf_11"/>
    <property type="match status" value="1"/>
</dbReference>